<evidence type="ECO:0000259" key="7">
    <source>
        <dbReference type="SMART" id="SM00829"/>
    </source>
</evidence>
<dbReference type="Proteomes" id="UP000661280">
    <property type="component" value="Chromosome 6"/>
</dbReference>
<evidence type="ECO:0000313" key="11">
    <source>
        <dbReference type="Proteomes" id="UP000661280"/>
    </source>
</evidence>
<protein>
    <submittedName>
        <fullName evidence="9">Alcohol dehydrogenase, zinc-containing</fullName>
    </submittedName>
</protein>
<keyword evidence="3 6" id="KW-0479">Metal-binding</keyword>
<reference evidence="10" key="2">
    <citation type="submission" date="2016-02" db="EMBL/GenBank/DDBJ databases">
        <title>Genome sequencing of Aspergillus luchuensis NBRC 4314.</title>
        <authorList>
            <person name="Yamada O."/>
        </authorList>
    </citation>
    <scope>NUCLEOTIDE SEQUENCE [LARGE SCALE GENOMIC DNA]</scope>
    <source>
        <strain evidence="10">RIB 2604</strain>
    </source>
</reference>
<dbReference type="VEuPathDB" id="FungiDB:ASPFODRAFT_46766"/>
<dbReference type="PANTHER" id="PTHR43161">
    <property type="entry name" value="SORBITOL DEHYDROGENASE"/>
    <property type="match status" value="1"/>
</dbReference>
<accession>A0A146FVH4</accession>
<dbReference type="CDD" id="cd08233">
    <property type="entry name" value="butanediol_DH_like"/>
    <property type="match status" value="1"/>
</dbReference>
<dbReference type="EMBL" id="BCWF01000027">
    <property type="protein sequence ID" value="GAT29062.1"/>
    <property type="molecule type" value="Genomic_DNA"/>
</dbReference>
<reference evidence="8" key="4">
    <citation type="submission" date="2021-02" db="EMBL/GenBank/DDBJ databases">
        <title>Aspergillus luchuensis mut. kawachii IFO 4304 genome sequence.</title>
        <authorList>
            <person name="Mori K."/>
            <person name="Kadooka C."/>
            <person name="Goto M."/>
            <person name="Futagami T."/>
        </authorList>
    </citation>
    <scope>NUCLEOTIDE SEQUENCE</scope>
    <source>
        <strain evidence="8">IFO 4308</strain>
    </source>
</reference>
<dbReference type="Pfam" id="PF08240">
    <property type="entry name" value="ADH_N"/>
    <property type="match status" value="1"/>
</dbReference>
<dbReference type="Gene3D" id="3.90.180.10">
    <property type="entry name" value="Medium-chain alcohol dehydrogenases, catalytic domain"/>
    <property type="match status" value="1"/>
</dbReference>
<dbReference type="InterPro" id="IPR013149">
    <property type="entry name" value="ADH-like_C"/>
</dbReference>
<proteinExistence type="inferred from homology"/>
<dbReference type="Gene3D" id="3.40.50.720">
    <property type="entry name" value="NAD(P)-binding Rossmann-like Domain"/>
    <property type="match status" value="1"/>
</dbReference>
<sequence length="369" mass="39464">MRAVRYHGRGDIRVEEIQEPGSCGMGEVKIRPAFVGICGSDIHEYLHGPSTIPSTTHPITGEKIPVTLGHEFSGTITEVGEGVTRLHVGDNVAIKPNLFDGGCAACLGGWVNCCDNLGFVGFSGSAGGLSDYAVVKENRAVKLPEGFELDLGALVEPLTVAWHAVNRSSIQNVHARTALVVGAGPIGLAVLLVLKARGVENIVVVEVASQRRELASSLGATRVLDPRTEDVVATVRAMTGNAGADIAFECSAVQAGLDTALKGIRARGTMTILSLWSDKPAIDAFDVVLGEKHVVGSVIYEDGEFEAVIDAMWSGKLNPRALITSKIRMEDIVEKRLQILNPRPRQPDQDLGGHFGMKVRDIQGEWDEY</sequence>
<dbReference type="SUPFAM" id="SSF50129">
    <property type="entry name" value="GroES-like"/>
    <property type="match status" value="1"/>
</dbReference>
<evidence type="ECO:0000256" key="2">
    <source>
        <dbReference type="ARBA" id="ARBA00008072"/>
    </source>
</evidence>
<dbReference type="GO" id="GO:0034079">
    <property type="term" value="P:butanediol biosynthetic process"/>
    <property type="evidence" value="ECO:0007669"/>
    <property type="project" value="TreeGrafter"/>
</dbReference>
<comment type="cofactor">
    <cofactor evidence="1 6">
        <name>Zn(2+)</name>
        <dbReference type="ChEBI" id="CHEBI:29105"/>
    </cofactor>
</comment>
<comment type="similarity">
    <text evidence="2 6">Belongs to the zinc-containing alcohol dehydrogenase family.</text>
</comment>
<dbReference type="AlphaFoldDB" id="A0A146FVH4"/>
<dbReference type="SUPFAM" id="SSF51735">
    <property type="entry name" value="NAD(P)-binding Rossmann-fold domains"/>
    <property type="match status" value="1"/>
</dbReference>
<dbReference type="InterPro" id="IPR011032">
    <property type="entry name" value="GroES-like_sf"/>
</dbReference>
<name>A0A146FVH4_ASPKA</name>
<evidence type="ECO:0000256" key="5">
    <source>
        <dbReference type="ARBA" id="ARBA00023002"/>
    </source>
</evidence>
<keyword evidence="4 6" id="KW-0862">Zinc</keyword>
<dbReference type="InterPro" id="IPR036291">
    <property type="entry name" value="NAD(P)-bd_dom_sf"/>
</dbReference>
<dbReference type="InterPro" id="IPR002328">
    <property type="entry name" value="ADH_Zn_CS"/>
</dbReference>
<dbReference type="EMBL" id="AP024430">
    <property type="protein sequence ID" value="BCS01887.1"/>
    <property type="molecule type" value="Genomic_DNA"/>
</dbReference>
<organism evidence="9 10">
    <name type="scientific">Aspergillus kawachii</name>
    <name type="common">White koji mold</name>
    <name type="synonym">Aspergillus awamori var. kawachi</name>
    <dbReference type="NCBI Taxonomy" id="1069201"/>
    <lineage>
        <taxon>Eukaryota</taxon>
        <taxon>Fungi</taxon>
        <taxon>Dikarya</taxon>
        <taxon>Ascomycota</taxon>
        <taxon>Pezizomycotina</taxon>
        <taxon>Eurotiomycetes</taxon>
        <taxon>Eurotiomycetidae</taxon>
        <taxon>Eurotiales</taxon>
        <taxon>Aspergillaceae</taxon>
        <taxon>Aspergillus</taxon>
        <taxon>Aspergillus subgen. Circumdati</taxon>
    </lineage>
</organism>
<dbReference type="GO" id="GO:0005737">
    <property type="term" value="C:cytoplasm"/>
    <property type="evidence" value="ECO:0007669"/>
    <property type="project" value="TreeGrafter"/>
</dbReference>
<dbReference type="GO" id="GO:0000721">
    <property type="term" value="F:(R,R)-butanediol dehydrogenase activity"/>
    <property type="evidence" value="ECO:0007669"/>
    <property type="project" value="TreeGrafter"/>
</dbReference>
<evidence type="ECO:0000256" key="4">
    <source>
        <dbReference type="ARBA" id="ARBA00022833"/>
    </source>
</evidence>
<evidence type="ECO:0000313" key="10">
    <source>
        <dbReference type="Proteomes" id="UP000075230"/>
    </source>
</evidence>
<evidence type="ECO:0000313" key="9">
    <source>
        <dbReference type="EMBL" id="GAT29062.1"/>
    </source>
</evidence>
<dbReference type="PROSITE" id="PS00059">
    <property type="entry name" value="ADH_ZINC"/>
    <property type="match status" value="1"/>
</dbReference>
<evidence type="ECO:0000313" key="8">
    <source>
        <dbReference type="EMBL" id="BCS01887.1"/>
    </source>
</evidence>
<keyword evidence="5" id="KW-0560">Oxidoreductase</keyword>
<reference evidence="9 10" key="1">
    <citation type="journal article" date="2016" name="DNA Res.">
        <title>Genome sequence of Aspergillus luchuensis NBRC 4314.</title>
        <authorList>
            <person name="Yamada O."/>
            <person name="Machida M."/>
            <person name="Hosoyama A."/>
            <person name="Goto M."/>
            <person name="Takahashi T."/>
            <person name="Futagami T."/>
            <person name="Yamagata Y."/>
            <person name="Takeuchi M."/>
            <person name="Kobayashi T."/>
            <person name="Koike H."/>
            <person name="Abe K."/>
            <person name="Asai K."/>
            <person name="Arita M."/>
            <person name="Fujita N."/>
            <person name="Fukuda K."/>
            <person name="Higa K."/>
            <person name="Horikawa H."/>
            <person name="Ishikawa T."/>
            <person name="Jinno K."/>
            <person name="Kato Y."/>
            <person name="Kirimura K."/>
            <person name="Mizutani O."/>
            <person name="Nakasone K."/>
            <person name="Sano M."/>
            <person name="Shiraishi Y."/>
            <person name="Tsukahara M."/>
            <person name="Gomi K."/>
        </authorList>
    </citation>
    <scope>NUCLEOTIDE SEQUENCE [LARGE SCALE GENOMIC DNA]</scope>
    <source>
        <strain evidence="9 10">RIB 2604</strain>
    </source>
</reference>
<gene>
    <name evidence="8" type="ORF">AKAW2_60151S</name>
    <name evidence="9" type="ORF">RIB2604_02800340</name>
</gene>
<dbReference type="Proteomes" id="UP000075230">
    <property type="component" value="Unassembled WGS sequence"/>
</dbReference>
<evidence type="ECO:0000256" key="1">
    <source>
        <dbReference type="ARBA" id="ARBA00001947"/>
    </source>
</evidence>
<feature type="domain" description="Enoyl reductase (ER)" evidence="7">
    <location>
        <begin position="8"/>
        <end position="323"/>
    </location>
</feature>
<evidence type="ECO:0000256" key="3">
    <source>
        <dbReference type="ARBA" id="ARBA00022723"/>
    </source>
</evidence>
<evidence type="ECO:0000256" key="6">
    <source>
        <dbReference type="RuleBase" id="RU361277"/>
    </source>
</evidence>
<dbReference type="OrthoDB" id="3941538at2759"/>
<dbReference type="KEGG" id="aluc:AKAW2_60151S"/>
<dbReference type="PANTHER" id="PTHR43161:SF23">
    <property type="entry name" value="(R,R)-BUTANEDIOL DEHYDROGENASE-RELATED"/>
    <property type="match status" value="1"/>
</dbReference>
<dbReference type="GeneID" id="64963208"/>
<dbReference type="InterPro" id="IPR020843">
    <property type="entry name" value="ER"/>
</dbReference>
<dbReference type="GO" id="GO:0008270">
    <property type="term" value="F:zinc ion binding"/>
    <property type="evidence" value="ECO:0007669"/>
    <property type="project" value="InterPro"/>
</dbReference>
<dbReference type="Pfam" id="PF00107">
    <property type="entry name" value="ADH_zinc_N"/>
    <property type="match status" value="1"/>
</dbReference>
<dbReference type="RefSeq" id="XP_041545649.1">
    <property type="nucleotide sequence ID" value="XM_041692244.1"/>
</dbReference>
<reference evidence="8" key="3">
    <citation type="submission" date="2021-01" db="EMBL/GenBank/DDBJ databases">
        <authorList>
            <consortium name="Aspergillus luchuensis mut. kawachii IFO 4304 genome sequencing consortium"/>
            <person name="Kazuki M."/>
            <person name="Futagami T."/>
        </authorList>
    </citation>
    <scope>NUCLEOTIDE SEQUENCE</scope>
    <source>
        <strain evidence="8">IFO 4308</strain>
    </source>
</reference>
<dbReference type="SMART" id="SM00829">
    <property type="entry name" value="PKS_ER"/>
    <property type="match status" value="1"/>
</dbReference>
<dbReference type="InterPro" id="IPR013154">
    <property type="entry name" value="ADH-like_N"/>
</dbReference>
<keyword evidence="11" id="KW-1185">Reference proteome</keyword>